<evidence type="ECO:0000313" key="1">
    <source>
        <dbReference type="EMBL" id="SOC45086.1"/>
    </source>
</evidence>
<protein>
    <submittedName>
        <fullName evidence="1">Uncharacterized protein</fullName>
    </submittedName>
</protein>
<keyword evidence="2" id="KW-1185">Reference proteome</keyword>
<name>A0A285UWI9_9STAP</name>
<proteinExistence type="predicted"/>
<reference evidence="2" key="1">
    <citation type="submission" date="2017-08" db="EMBL/GenBank/DDBJ databases">
        <authorList>
            <person name="Varghese N."/>
            <person name="Submissions S."/>
        </authorList>
    </citation>
    <scope>NUCLEOTIDE SEQUENCE [LARGE SCALE GENOMIC DNA]</scope>
    <source>
        <strain evidence="2">DSM 23173</strain>
    </source>
</reference>
<accession>A0A285UWI9</accession>
<evidence type="ECO:0000313" key="2">
    <source>
        <dbReference type="Proteomes" id="UP000219412"/>
    </source>
</evidence>
<sequence length="90" mass="10609">MIEVISREKIQTVFEGEEIDYDIYIMEEKTPFSTKEVTIIVDFKKEELTGDCIAYGGFYDISIDECLSYIKEITHPIRTFDYIKNKYSSK</sequence>
<gene>
    <name evidence="1" type="ORF">SAMN05878391_2594</name>
</gene>
<dbReference type="AlphaFoldDB" id="A0A285UWI9"/>
<organism evidence="1 2">
    <name type="scientific">Salinicoccus kekensis</name>
    <dbReference type="NCBI Taxonomy" id="714307"/>
    <lineage>
        <taxon>Bacteria</taxon>
        <taxon>Bacillati</taxon>
        <taxon>Bacillota</taxon>
        <taxon>Bacilli</taxon>
        <taxon>Bacillales</taxon>
        <taxon>Staphylococcaceae</taxon>
        <taxon>Salinicoccus</taxon>
    </lineage>
</organism>
<dbReference type="Proteomes" id="UP000219412">
    <property type="component" value="Unassembled WGS sequence"/>
</dbReference>
<dbReference type="OrthoDB" id="2185345at2"/>
<dbReference type="EMBL" id="OBQF01000008">
    <property type="protein sequence ID" value="SOC45086.1"/>
    <property type="molecule type" value="Genomic_DNA"/>
</dbReference>
<dbReference type="RefSeq" id="WP_097042844.1">
    <property type="nucleotide sequence ID" value="NZ_OBQF01000008.1"/>
</dbReference>